<evidence type="ECO:0000313" key="7">
    <source>
        <dbReference type="Proteomes" id="UP001138661"/>
    </source>
</evidence>
<name>A0A9X1JWN3_9RHOB</name>
<keyword evidence="1" id="KW-0805">Transcription regulation</keyword>
<dbReference type="RefSeq" id="WP_219497918.1">
    <property type="nucleotide sequence ID" value="NZ_JAHXDN010000001.1"/>
</dbReference>
<dbReference type="Proteomes" id="UP001138661">
    <property type="component" value="Unassembled WGS sequence"/>
</dbReference>
<evidence type="ECO:0000256" key="4">
    <source>
        <dbReference type="PROSITE-ProRule" id="PRU00335"/>
    </source>
</evidence>
<organism evidence="6 7">
    <name type="scientific">Roseobacter insulae</name>
    <dbReference type="NCBI Taxonomy" id="2859783"/>
    <lineage>
        <taxon>Bacteria</taxon>
        <taxon>Pseudomonadati</taxon>
        <taxon>Pseudomonadota</taxon>
        <taxon>Alphaproteobacteria</taxon>
        <taxon>Rhodobacterales</taxon>
        <taxon>Roseobacteraceae</taxon>
        <taxon>Roseobacter</taxon>
    </lineage>
</organism>
<dbReference type="Pfam" id="PF00440">
    <property type="entry name" value="TetR_N"/>
    <property type="match status" value="1"/>
</dbReference>
<evidence type="ECO:0000259" key="5">
    <source>
        <dbReference type="PROSITE" id="PS50977"/>
    </source>
</evidence>
<feature type="domain" description="HTH tetR-type" evidence="5">
    <location>
        <begin position="14"/>
        <end position="74"/>
    </location>
</feature>
<dbReference type="PROSITE" id="PS50977">
    <property type="entry name" value="HTH_TETR_2"/>
    <property type="match status" value="1"/>
</dbReference>
<reference evidence="6" key="1">
    <citation type="submission" date="2021-07" db="EMBL/GenBank/DDBJ databases">
        <title>Roseobacter insulae sp. nov., isolated from a tidal flat.</title>
        <authorList>
            <person name="Park S."/>
            <person name="Yoon J.-H."/>
        </authorList>
    </citation>
    <scope>NUCLEOTIDE SEQUENCE</scope>
    <source>
        <strain evidence="6">YSTF-M11</strain>
    </source>
</reference>
<accession>A0A9X1JWN3</accession>
<gene>
    <name evidence="6" type="ORF">KX928_00960</name>
</gene>
<protein>
    <submittedName>
        <fullName evidence="6">TetR/AcrR family transcriptional regulator</fullName>
    </submittedName>
</protein>
<keyword evidence="7" id="KW-1185">Reference proteome</keyword>
<keyword evidence="2 4" id="KW-0238">DNA-binding</keyword>
<dbReference type="AlphaFoldDB" id="A0A9X1JWN3"/>
<evidence type="ECO:0000313" key="6">
    <source>
        <dbReference type="EMBL" id="MBW4706350.1"/>
    </source>
</evidence>
<evidence type="ECO:0000256" key="2">
    <source>
        <dbReference type="ARBA" id="ARBA00023125"/>
    </source>
</evidence>
<dbReference type="GO" id="GO:0003677">
    <property type="term" value="F:DNA binding"/>
    <property type="evidence" value="ECO:0007669"/>
    <property type="project" value="UniProtKB-UniRule"/>
</dbReference>
<keyword evidence="3" id="KW-0804">Transcription</keyword>
<dbReference type="InterPro" id="IPR001647">
    <property type="entry name" value="HTH_TetR"/>
</dbReference>
<evidence type="ECO:0000256" key="1">
    <source>
        <dbReference type="ARBA" id="ARBA00023015"/>
    </source>
</evidence>
<proteinExistence type="predicted"/>
<evidence type="ECO:0000256" key="3">
    <source>
        <dbReference type="ARBA" id="ARBA00023163"/>
    </source>
</evidence>
<comment type="caution">
    <text evidence="6">The sequence shown here is derived from an EMBL/GenBank/DDBJ whole genome shotgun (WGS) entry which is preliminary data.</text>
</comment>
<dbReference type="PANTHER" id="PTHR47506">
    <property type="entry name" value="TRANSCRIPTIONAL REGULATORY PROTEIN"/>
    <property type="match status" value="1"/>
</dbReference>
<feature type="DNA-binding region" description="H-T-H motif" evidence="4">
    <location>
        <begin position="37"/>
        <end position="56"/>
    </location>
</feature>
<dbReference type="EMBL" id="JAHXDN010000001">
    <property type="protein sequence ID" value="MBW4706350.1"/>
    <property type="molecule type" value="Genomic_DNA"/>
</dbReference>
<dbReference type="PANTHER" id="PTHR47506:SF1">
    <property type="entry name" value="HTH-TYPE TRANSCRIPTIONAL REGULATOR YJDC"/>
    <property type="match status" value="1"/>
</dbReference>
<sequence>MDQNTPKRRGRPQAFGRDEALDAAMLRFWRYGYAKTDIDDIARDLGATKPSIYRRFGNKERLFLAALDRYASTVGAEPLAAFNAEDDLTLAVRGFLETSLRNATDPDTPPGCMIAGAAAEIAGRVQDVGTFCRAGHTATESLLADRFSAAIDDGRLSDRVSGRERAAVLLAAMHSLSIRARAGETRGELSDRLVGVVDLVLG</sequence>